<sequence length="635" mass="70271">MEEVAHPIIRSSAPRRVFHNPDDVAGVALFPDRRRMAMNSKDGFLRLWDLKDGVMLKEMDARGEAMRDMALSQDGQLIASCDYGGYVIAWHGDTLIEVFRNQLGACSLDFSPDGATLAIGSYASTALWNTKSWQLQGEPLDTKSRESIYSSVSGCNLQCVRYSPSGELLAIATEKHIQIWNIVERRRIAILGQGDTHSLAWMPDGTRLLSAGNPNVREWDSSTWKEVGCSDLWKGDTGSSCQCIAVNYNGTLVAYQTIDNHVHLWRPSDRRTIAIFQHSDSPCCITFSVDGKHILAGGKDKKISEWAVPEHAWPDSKNDPNQAQDRDTEVQDCDTEAQSSESKILAMNMKVHNACISGDLPAAEELLTQAINAKGDHYRLYANRSVVMARKLDWDRALDDATKSLSIRPSLIGYISKGIALCGKKQARNANKAFDLASTFTDGDPQTIHFLFLVKAMALFSANQHADAIRRVRELATACPNADTALMCRTVEVYLHIQLGNNALDRACPAEAADHFTAAVNIGTFLSKSVTHSKYEDFVVLFGCDFTSLWQSANQKRCHALLRAGKLVEVFEACRYMADMSDETMKASCLNWTIGFMQELSAFQGSALNVDANPDMCKYDDVSDSISDIDSDIDC</sequence>
<organism evidence="2 3">
    <name type="scientific">Rhizopogon vinicolor AM-OR11-026</name>
    <dbReference type="NCBI Taxonomy" id="1314800"/>
    <lineage>
        <taxon>Eukaryota</taxon>
        <taxon>Fungi</taxon>
        <taxon>Dikarya</taxon>
        <taxon>Basidiomycota</taxon>
        <taxon>Agaricomycotina</taxon>
        <taxon>Agaricomycetes</taxon>
        <taxon>Agaricomycetidae</taxon>
        <taxon>Boletales</taxon>
        <taxon>Suillineae</taxon>
        <taxon>Rhizopogonaceae</taxon>
        <taxon>Rhizopogon</taxon>
    </lineage>
</organism>
<evidence type="ECO:0000256" key="1">
    <source>
        <dbReference type="PROSITE-ProRule" id="PRU00221"/>
    </source>
</evidence>
<dbReference type="OrthoDB" id="10251741at2759"/>
<evidence type="ECO:0000313" key="3">
    <source>
        <dbReference type="Proteomes" id="UP000092154"/>
    </source>
</evidence>
<dbReference type="InterPro" id="IPR011990">
    <property type="entry name" value="TPR-like_helical_dom_sf"/>
</dbReference>
<dbReference type="PANTHER" id="PTHR19879:SF9">
    <property type="entry name" value="TRANSCRIPTION INITIATION FACTOR TFIID SUBUNIT 5"/>
    <property type="match status" value="1"/>
</dbReference>
<dbReference type="SUPFAM" id="SSF48452">
    <property type="entry name" value="TPR-like"/>
    <property type="match status" value="1"/>
</dbReference>
<keyword evidence="3" id="KW-1185">Reference proteome</keyword>
<accession>A0A1B7MFL5</accession>
<name>A0A1B7MFL5_9AGAM</name>
<dbReference type="Pfam" id="PF00400">
    <property type="entry name" value="WD40"/>
    <property type="match status" value="1"/>
</dbReference>
<dbReference type="AlphaFoldDB" id="A0A1B7MFL5"/>
<dbReference type="PANTHER" id="PTHR19879">
    <property type="entry name" value="TRANSCRIPTION INITIATION FACTOR TFIID"/>
    <property type="match status" value="1"/>
</dbReference>
<dbReference type="Proteomes" id="UP000092154">
    <property type="component" value="Unassembled WGS sequence"/>
</dbReference>
<dbReference type="PROSITE" id="PS50082">
    <property type="entry name" value="WD_REPEATS_2"/>
    <property type="match status" value="1"/>
</dbReference>
<proteinExistence type="predicted"/>
<keyword evidence="1" id="KW-0853">WD repeat</keyword>
<dbReference type="InterPro" id="IPR015943">
    <property type="entry name" value="WD40/YVTN_repeat-like_dom_sf"/>
</dbReference>
<dbReference type="SUPFAM" id="SSF50998">
    <property type="entry name" value="Quinoprotein alcohol dehydrogenase-like"/>
    <property type="match status" value="1"/>
</dbReference>
<gene>
    <name evidence="2" type="ORF">K503DRAFT_860766</name>
</gene>
<reference evidence="2 3" key="1">
    <citation type="submission" date="2016-06" db="EMBL/GenBank/DDBJ databases">
        <title>Comparative genomics of the ectomycorrhizal sister species Rhizopogon vinicolor and Rhizopogon vesiculosus (Basidiomycota: Boletales) reveals a divergence of the mating type B locus.</title>
        <authorList>
            <consortium name="DOE Joint Genome Institute"/>
            <person name="Mujic A.B."/>
            <person name="Kuo A."/>
            <person name="Tritt A."/>
            <person name="Lipzen A."/>
            <person name="Chen C."/>
            <person name="Johnson J."/>
            <person name="Sharma A."/>
            <person name="Barry K."/>
            <person name="Grigoriev I.V."/>
            <person name="Spatafora J.W."/>
        </authorList>
    </citation>
    <scope>NUCLEOTIDE SEQUENCE [LARGE SCALE GENOMIC DNA]</scope>
    <source>
        <strain evidence="2 3">AM-OR11-026</strain>
    </source>
</reference>
<feature type="repeat" description="WD" evidence="1">
    <location>
        <begin position="17"/>
        <end position="58"/>
    </location>
</feature>
<dbReference type="Gene3D" id="1.25.40.10">
    <property type="entry name" value="Tetratricopeptide repeat domain"/>
    <property type="match status" value="1"/>
</dbReference>
<dbReference type="InterPro" id="IPR011047">
    <property type="entry name" value="Quinoprotein_ADH-like_sf"/>
</dbReference>
<dbReference type="SMART" id="SM00320">
    <property type="entry name" value="WD40"/>
    <property type="match status" value="7"/>
</dbReference>
<protein>
    <submittedName>
        <fullName evidence="2">WD40 repeat-like protein</fullName>
    </submittedName>
</protein>
<dbReference type="InParanoid" id="A0A1B7MFL5"/>
<dbReference type="EMBL" id="KV449422">
    <property type="protein sequence ID" value="OAX31395.1"/>
    <property type="molecule type" value="Genomic_DNA"/>
</dbReference>
<dbReference type="STRING" id="1314800.A0A1B7MFL5"/>
<evidence type="ECO:0000313" key="2">
    <source>
        <dbReference type="EMBL" id="OAX31395.1"/>
    </source>
</evidence>
<dbReference type="InterPro" id="IPR001680">
    <property type="entry name" value="WD40_rpt"/>
</dbReference>
<dbReference type="Gene3D" id="2.130.10.10">
    <property type="entry name" value="YVTN repeat-like/Quinoprotein amine dehydrogenase"/>
    <property type="match status" value="3"/>
</dbReference>